<dbReference type="RefSeq" id="WP_009149377.1">
    <property type="nucleotide sequence ID" value="NZ_CP121471.1"/>
</dbReference>
<protein>
    <submittedName>
        <fullName evidence="1">Uncharacterized protein</fullName>
    </submittedName>
</protein>
<dbReference type="EMBL" id="JH603169">
    <property type="protein sequence ID" value="EIC22491.1"/>
    <property type="molecule type" value="Genomic_DNA"/>
</dbReference>
<evidence type="ECO:0000313" key="2">
    <source>
        <dbReference type="Proteomes" id="UP000002964"/>
    </source>
</evidence>
<evidence type="ECO:0000313" key="1">
    <source>
        <dbReference type="EMBL" id="EIC22491.1"/>
    </source>
</evidence>
<dbReference type="Proteomes" id="UP000002964">
    <property type="component" value="Unassembled WGS sequence"/>
</dbReference>
<gene>
    <name evidence="1" type="ORF">Thi970DRAFT_02757</name>
</gene>
<keyword evidence="2" id="KW-1185">Reference proteome</keyword>
<dbReference type="OrthoDB" id="5471762at2"/>
<reference evidence="2" key="1">
    <citation type="submission" date="2011-06" db="EMBL/GenBank/DDBJ databases">
        <authorList>
            <consortium name="US DOE Joint Genome Institute (JGI-PGF)"/>
            <person name="Lucas S."/>
            <person name="Han J."/>
            <person name="Lapidus A."/>
            <person name="Cheng J.-F."/>
            <person name="Goodwin L."/>
            <person name="Pitluck S."/>
            <person name="Peters L."/>
            <person name="Land M.L."/>
            <person name="Hauser L."/>
            <person name="Vogl K."/>
            <person name="Liu Z."/>
            <person name="Overmann J."/>
            <person name="Frigaard N.-U."/>
            <person name="Bryant D.A."/>
            <person name="Woyke T.J."/>
        </authorList>
    </citation>
    <scope>NUCLEOTIDE SEQUENCE [LARGE SCALE GENOMIC DNA]</scope>
    <source>
        <strain evidence="2">970</strain>
    </source>
</reference>
<name>H8Z1E2_9GAMM</name>
<organism evidence="1 2">
    <name type="scientific">Thiorhodovibrio frisius</name>
    <dbReference type="NCBI Taxonomy" id="631362"/>
    <lineage>
        <taxon>Bacteria</taxon>
        <taxon>Pseudomonadati</taxon>
        <taxon>Pseudomonadota</taxon>
        <taxon>Gammaproteobacteria</taxon>
        <taxon>Chromatiales</taxon>
        <taxon>Chromatiaceae</taxon>
        <taxon>Thiorhodovibrio</taxon>
    </lineage>
</organism>
<dbReference type="STRING" id="631362.Thi970DRAFT_02757"/>
<accession>H8Z1E2</accession>
<dbReference type="eggNOG" id="ENOG5033N41">
    <property type="taxonomic scope" value="Bacteria"/>
</dbReference>
<dbReference type="HOGENOM" id="CLU_185848_0_0_6"/>
<reference evidence="1 2" key="2">
    <citation type="submission" date="2011-11" db="EMBL/GenBank/DDBJ databases">
        <authorList>
            <consortium name="US DOE Joint Genome Institute"/>
            <person name="Lucas S."/>
            <person name="Han J."/>
            <person name="Lapidus A."/>
            <person name="Cheng J.-F."/>
            <person name="Goodwin L."/>
            <person name="Pitluck S."/>
            <person name="Peters L."/>
            <person name="Ovchinnikova G."/>
            <person name="Zhang X."/>
            <person name="Detter J.C."/>
            <person name="Han C."/>
            <person name="Tapia R."/>
            <person name="Land M."/>
            <person name="Hauser L."/>
            <person name="Kyrpides N."/>
            <person name="Ivanova N."/>
            <person name="Pagani I."/>
            <person name="Vogl K."/>
            <person name="Liu Z."/>
            <person name="Overmann J."/>
            <person name="Frigaard N.-U."/>
            <person name="Bryant D."/>
            <person name="Woyke T."/>
        </authorList>
    </citation>
    <scope>NUCLEOTIDE SEQUENCE [LARGE SCALE GENOMIC DNA]</scope>
    <source>
        <strain evidence="1 2">970</strain>
    </source>
</reference>
<sequence length="88" mass="9926">MGNQSSVSQCASYQDIGAFWDAHDASEHGADNAVEMDVAIASQRHYFAVDLDLYSRIRVLAYERGVSEETLLNIFLKERLEQCEQAQL</sequence>
<dbReference type="AlphaFoldDB" id="H8Z1E2"/>
<proteinExistence type="predicted"/>